<proteinExistence type="predicted"/>
<keyword evidence="1" id="KW-0805">Transcription regulation</keyword>
<comment type="caution">
    <text evidence="4">The sequence shown here is derived from an EMBL/GenBank/DDBJ whole genome shotgun (WGS) entry which is preliminary data.</text>
</comment>
<dbReference type="AlphaFoldDB" id="A0A5N0VK07"/>
<accession>A0A5N0VK07</accession>
<gene>
    <name evidence="4" type="ORF">FPZ12_002985</name>
</gene>
<dbReference type="InterPro" id="IPR050389">
    <property type="entry name" value="LysR-type_TF"/>
</dbReference>
<organism evidence="4 5">
    <name type="scientific">Amycolatopsis acidicola</name>
    <dbReference type="NCBI Taxonomy" id="2596893"/>
    <lineage>
        <taxon>Bacteria</taxon>
        <taxon>Bacillati</taxon>
        <taxon>Actinomycetota</taxon>
        <taxon>Actinomycetes</taxon>
        <taxon>Pseudonocardiales</taxon>
        <taxon>Pseudonocardiaceae</taxon>
        <taxon>Amycolatopsis</taxon>
    </lineage>
</organism>
<dbReference type="PANTHER" id="PTHR30118">
    <property type="entry name" value="HTH-TYPE TRANSCRIPTIONAL REGULATOR LEUO-RELATED"/>
    <property type="match status" value="1"/>
</dbReference>
<evidence type="ECO:0000313" key="5">
    <source>
        <dbReference type="Proteomes" id="UP000319769"/>
    </source>
</evidence>
<dbReference type="RefSeq" id="WP_144748163.1">
    <property type="nucleotide sequence ID" value="NZ_VMNW02000002.1"/>
</dbReference>
<sequence length="121" mass="13850">MADVQSMPWVFTYHDTGRSSVAMRQLQLLGIEPRGQTVLDSFLALPYYLVGTRRLALVQRRLAPSLTRDGRLRAVGCPWDPEPVSETLWWHPWHTDNPEHTWLRGILTRAGRELDTAEGLS</sequence>
<dbReference type="GO" id="GO:0003677">
    <property type="term" value="F:DNA binding"/>
    <property type="evidence" value="ECO:0007669"/>
    <property type="project" value="UniProtKB-KW"/>
</dbReference>
<keyword evidence="2" id="KW-0238">DNA-binding</keyword>
<dbReference type="SUPFAM" id="SSF53850">
    <property type="entry name" value="Periplasmic binding protein-like II"/>
    <property type="match status" value="1"/>
</dbReference>
<keyword evidence="5" id="KW-1185">Reference proteome</keyword>
<evidence type="ECO:0000256" key="3">
    <source>
        <dbReference type="ARBA" id="ARBA00023163"/>
    </source>
</evidence>
<dbReference type="Proteomes" id="UP000319769">
    <property type="component" value="Unassembled WGS sequence"/>
</dbReference>
<protein>
    <recommendedName>
        <fullName evidence="6">LysR substrate-binding domain-containing protein</fullName>
    </recommendedName>
</protein>
<reference evidence="4" key="1">
    <citation type="submission" date="2019-09" db="EMBL/GenBank/DDBJ databases">
        <authorList>
            <person name="Teo W.F.A."/>
            <person name="Duangmal K."/>
        </authorList>
    </citation>
    <scope>NUCLEOTIDE SEQUENCE [LARGE SCALE GENOMIC DNA]</scope>
    <source>
        <strain evidence="4">K81G1</strain>
    </source>
</reference>
<dbReference type="GO" id="GO:0006355">
    <property type="term" value="P:regulation of DNA-templated transcription"/>
    <property type="evidence" value="ECO:0007669"/>
    <property type="project" value="TreeGrafter"/>
</dbReference>
<name>A0A5N0VK07_9PSEU</name>
<evidence type="ECO:0000256" key="2">
    <source>
        <dbReference type="ARBA" id="ARBA00023125"/>
    </source>
</evidence>
<keyword evidence="3" id="KW-0804">Transcription</keyword>
<evidence type="ECO:0008006" key="6">
    <source>
        <dbReference type="Google" id="ProtNLM"/>
    </source>
</evidence>
<dbReference type="OrthoDB" id="8717159at2"/>
<dbReference type="PANTHER" id="PTHR30118:SF15">
    <property type="entry name" value="TRANSCRIPTIONAL REGULATORY PROTEIN"/>
    <property type="match status" value="1"/>
</dbReference>
<dbReference type="EMBL" id="VMNW02000002">
    <property type="protein sequence ID" value="KAA9166535.1"/>
    <property type="molecule type" value="Genomic_DNA"/>
</dbReference>
<evidence type="ECO:0000256" key="1">
    <source>
        <dbReference type="ARBA" id="ARBA00023015"/>
    </source>
</evidence>
<evidence type="ECO:0000313" key="4">
    <source>
        <dbReference type="EMBL" id="KAA9166535.1"/>
    </source>
</evidence>
<dbReference type="Gene3D" id="3.40.190.10">
    <property type="entry name" value="Periplasmic binding protein-like II"/>
    <property type="match status" value="2"/>
</dbReference>